<dbReference type="InterPro" id="IPR039637">
    <property type="entry name" value="CNOT7/CNOT8/Pop2"/>
</dbReference>
<evidence type="ECO:0000256" key="3">
    <source>
        <dbReference type="ARBA" id="ARBA00004123"/>
    </source>
</evidence>
<sequence length="162" mass="18728">MEHSEVQIRDIWMSNFRNEMARIDSRLGTYNMIAFDMEFPGFLRNTPREASEEARYRDLKFNVDRLKPIQLGLTVFNNEGRIGGSWQVNFNDFDVTNDLQEILANHGVIKWVTFHGLYDLGYLLRMLTQTYTPDSVVEFAKKVGEVLGSVYDVKFMANTATG</sequence>
<dbReference type="EMBL" id="QEFC01000300">
    <property type="protein sequence ID" value="KAE9465139.1"/>
    <property type="molecule type" value="Genomic_DNA"/>
</dbReference>
<dbReference type="Pfam" id="PF04857">
    <property type="entry name" value="CAF1"/>
    <property type="match status" value="1"/>
</dbReference>
<comment type="subunit">
    <text evidence="6">Component of the CCR4-NOT complex, at least composed of CRR4 and CAF1 proteins.</text>
</comment>
<evidence type="ECO:0000256" key="7">
    <source>
        <dbReference type="ARBA" id="ARBA00012161"/>
    </source>
</evidence>
<comment type="subcellular location">
    <subcellularLocation>
        <location evidence="4">Cytoplasm</location>
    </subcellularLocation>
    <subcellularLocation>
        <location evidence="3">Nucleus</location>
    </subcellularLocation>
</comment>
<dbReference type="GO" id="GO:0004535">
    <property type="term" value="F:poly(A)-specific ribonuclease activity"/>
    <property type="evidence" value="ECO:0007669"/>
    <property type="project" value="UniProtKB-EC"/>
</dbReference>
<evidence type="ECO:0000256" key="16">
    <source>
        <dbReference type="ARBA" id="ARBA00023242"/>
    </source>
</evidence>
<gene>
    <name evidence="18" type="ORF">C3L33_02953</name>
</gene>
<evidence type="ECO:0000256" key="5">
    <source>
        <dbReference type="ARBA" id="ARBA00008372"/>
    </source>
</evidence>
<evidence type="ECO:0000256" key="9">
    <source>
        <dbReference type="ARBA" id="ARBA00022722"/>
    </source>
</evidence>
<dbReference type="EC" id="3.1.13.4" evidence="7"/>
<dbReference type="AlphaFoldDB" id="A0A6A4MDM1"/>
<evidence type="ECO:0000256" key="14">
    <source>
        <dbReference type="ARBA" id="ARBA00023015"/>
    </source>
</evidence>
<protein>
    <recommendedName>
        <fullName evidence="7">poly(A)-specific ribonuclease</fullName>
        <ecNumber evidence="7">3.1.13.4</ecNumber>
    </recommendedName>
</protein>
<evidence type="ECO:0000256" key="13">
    <source>
        <dbReference type="ARBA" id="ARBA00022884"/>
    </source>
</evidence>
<dbReference type="GO" id="GO:0005737">
    <property type="term" value="C:cytoplasm"/>
    <property type="evidence" value="ECO:0007669"/>
    <property type="project" value="UniProtKB-SubCell"/>
</dbReference>
<reference evidence="18 19" key="1">
    <citation type="journal article" date="2019" name="Genome Biol. Evol.">
        <title>The Rhododendron genome and chromosomal organization provide insight into shared whole-genome duplications across the heath family (Ericaceae).</title>
        <authorList>
            <person name="Soza V.L."/>
            <person name="Lindsley D."/>
            <person name="Waalkes A."/>
            <person name="Ramage E."/>
            <person name="Patwardhan R.P."/>
            <person name="Burton J.N."/>
            <person name="Adey A."/>
            <person name="Kumar A."/>
            <person name="Qiu R."/>
            <person name="Shendure J."/>
            <person name="Hall B."/>
        </authorList>
    </citation>
    <scope>NUCLEOTIDE SEQUENCE [LARGE SCALE GENOMIC DNA]</scope>
    <source>
        <strain evidence="18">RSF 1966-606</strain>
    </source>
</reference>
<evidence type="ECO:0000256" key="1">
    <source>
        <dbReference type="ARBA" id="ARBA00001663"/>
    </source>
</evidence>
<dbReference type="InterPro" id="IPR036397">
    <property type="entry name" value="RNaseH_sf"/>
</dbReference>
<evidence type="ECO:0000256" key="15">
    <source>
        <dbReference type="ARBA" id="ARBA00023163"/>
    </source>
</evidence>
<keyword evidence="8" id="KW-0963">Cytoplasm</keyword>
<evidence type="ECO:0000313" key="18">
    <source>
        <dbReference type="EMBL" id="KAE9465139.1"/>
    </source>
</evidence>
<keyword evidence="11" id="KW-0378">Hydrolase</keyword>
<keyword evidence="9" id="KW-0540">Nuclease</keyword>
<accession>A0A6A4MDM1</accession>
<dbReference type="PANTHER" id="PTHR10797">
    <property type="entry name" value="CCR4-NOT TRANSCRIPTION COMPLEX SUBUNIT"/>
    <property type="match status" value="1"/>
</dbReference>
<evidence type="ECO:0000256" key="12">
    <source>
        <dbReference type="ARBA" id="ARBA00022839"/>
    </source>
</evidence>
<organism evidence="18 19">
    <name type="scientific">Rhododendron williamsianum</name>
    <dbReference type="NCBI Taxonomy" id="262921"/>
    <lineage>
        <taxon>Eukaryota</taxon>
        <taxon>Viridiplantae</taxon>
        <taxon>Streptophyta</taxon>
        <taxon>Embryophyta</taxon>
        <taxon>Tracheophyta</taxon>
        <taxon>Spermatophyta</taxon>
        <taxon>Magnoliopsida</taxon>
        <taxon>eudicotyledons</taxon>
        <taxon>Gunneridae</taxon>
        <taxon>Pentapetalae</taxon>
        <taxon>asterids</taxon>
        <taxon>Ericales</taxon>
        <taxon>Ericaceae</taxon>
        <taxon>Ericoideae</taxon>
        <taxon>Rhodoreae</taxon>
        <taxon>Rhododendron</taxon>
    </lineage>
</organism>
<comment type="similarity">
    <text evidence="5">Belongs to the CAF1 family.</text>
</comment>
<comment type="cofactor">
    <cofactor evidence="2">
        <name>a divalent metal cation</name>
        <dbReference type="ChEBI" id="CHEBI:60240"/>
    </cofactor>
</comment>
<dbReference type="Gene3D" id="3.30.420.10">
    <property type="entry name" value="Ribonuclease H-like superfamily/Ribonuclease H"/>
    <property type="match status" value="2"/>
</dbReference>
<dbReference type="SUPFAM" id="SSF53098">
    <property type="entry name" value="Ribonuclease H-like"/>
    <property type="match status" value="1"/>
</dbReference>
<name>A0A6A4MDM1_9ERIC</name>
<evidence type="ECO:0000256" key="17">
    <source>
        <dbReference type="ARBA" id="ARBA00025148"/>
    </source>
</evidence>
<dbReference type="GO" id="GO:0030014">
    <property type="term" value="C:CCR4-NOT complex"/>
    <property type="evidence" value="ECO:0007669"/>
    <property type="project" value="InterPro"/>
</dbReference>
<dbReference type="InterPro" id="IPR012337">
    <property type="entry name" value="RNaseH-like_sf"/>
</dbReference>
<keyword evidence="15" id="KW-0804">Transcription</keyword>
<keyword evidence="12" id="KW-0269">Exonuclease</keyword>
<feature type="non-terminal residue" evidence="18">
    <location>
        <position position="1"/>
    </location>
</feature>
<evidence type="ECO:0000256" key="2">
    <source>
        <dbReference type="ARBA" id="ARBA00001968"/>
    </source>
</evidence>
<evidence type="ECO:0000256" key="4">
    <source>
        <dbReference type="ARBA" id="ARBA00004496"/>
    </source>
</evidence>
<evidence type="ECO:0000256" key="6">
    <source>
        <dbReference type="ARBA" id="ARBA00011757"/>
    </source>
</evidence>
<evidence type="ECO:0000256" key="11">
    <source>
        <dbReference type="ARBA" id="ARBA00022801"/>
    </source>
</evidence>
<keyword evidence="10" id="KW-0479">Metal-binding</keyword>
<proteinExistence type="inferred from homology"/>
<dbReference type="InterPro" id="IPR006941">
    <property type="entry name" value="RNase_CAF1"/>
</dbReference>
<dbReference type="GO" id="GO:0005634">
    <property type="term" value="C:nucleus"/>
    <property type="evidence" value="ECO:0007669"/>
    <property type="project" value="UniProtKB-SubCell"/>
</dbReference>
<keyword evidence="14" id="KW-0805">Transcription regulation</keyword>
<comment type="caution">
    <text evidence="18">The sequence shown here is derived from an EMBL/GenBank/DDBJ whole genome shotgun (WGS) entry which is preliminary data.</text>
</comment>
<evidence type="ECO:0000256" key="10">
    <source>
        <dbReference type="ARBA" id="ARBA00022723"/>
    </source>
</evidence>
<dbReference type="GO" id="GO:0003723">
    <property type="term" value="F:RNA binding"/>
    <property type="evidence" value="ECO:0007669"/>
    <property type="project" value="UniProtKB-KW"/>
</dbReference>
<keyword evidence="16" id="KW-0539">Nucleus</keyword>
<keyword evidence="19" id="KW-1185">Reference proteome</keyword>
<dbReference type="GO" id="GO:0046872">
    <property type="term" value="F:metal ion binding"/>
    <property type="evidence" value="ECO:0007669"/>
    <property type="project" value="UniProtKB-KW"/>
</dbReference>
<keyword evidence="13" id="KW-0694">RNA-binding</keyword>
<comment type="function">
    <text evidence="17">Ubiquitous transcription factor required for a diverse set of processes. It is a component of the CCR4 complex involved in the control of gene expression.</text>
</comment>
<dbReference type="Proteomes" id="UP000428333">
    <property type="component" value="Linkage Group LG02"/>
</dbReference>
<evidence type="ECO:0000256" key="8">
    <source>
        <dbReference type="ARBA" id="ARBA00022490"/>
    </source>
</evidence>
<comment type="catalytic activity">
    <reaction evidence="1">
        <text>Exonucleolytic cleavage of poly(A) to 5'-AMP.</text>
        <dbReference type="EC" id="3.1.13.4"/>
    </reaction>
</comment>
<dbReference type="OrthoDB" id="696953at2759"/>
<evidence type="ECO:0000313" key="19">
    <source>
        <dbReference type="Proteomes" id="UP000428333"/>
    </source>
</evidence>